<dbReference type="EMBL" id="JAQOUE010000002">
    <property type="protein sequence ID" value="MDT7044226.1"/>
    <property type="molecule type" value="Genomic_DNA"/>
</dbReference>
<accession>A0ABU3KCQ6</accession>
<comment type="caution">
    <text evidence="1">The sequence shown here is derived from an EMBL/GenBank/DDBJ whole genome shotgun (WGS) entry which is preliminary data.</text>
</comment>
<gene>
    <name evidence="1" type="ORF">PPG34_17885</name>
</gene>
<sequence length="200" mass="22853">MIYFQTKPDVVFEAILQEALVSEMTEVRMVADDAAIDSWEGLYPETSTFCGPYKAVRLMAQLLAAIRDASVYQLTDIHWLLLYECLRNFCATHNDLVEDDPQALRPIGTFQIGFLDGTAIVDIYFWDTDFLLRPIRGDWKNIECDVLREENIEVQTQDLSVDSIEDDVPLLEMVDEVAWIVPEPSAFFRAGSTQYPDTRG</sequence>
<name>A0ABU3KCQ6_9BACT</name>
<protein>
    <submittedName>
        <fullName evidence="1">Uncharacterized protein</fullName>
    </submittedName>
</protein>
<evidence type="ECO:0000313" key="2">
    <source>
        <dbReference type="Proteomes" id="UP001250932"/>
    </source>
</evidence>
<keyword evidence="2" id="KW-1185">Reference proteome</keyword>
<dbReference type="Proteomes" id="UP001250932">
    <property type="component" value="Unassembled WGS sequence"/>
</dbReference>
<proteinExistence type="predicted"/>
<reference evidence="1 2" key="1">
    <citation type="journal article" date="2023" name="ISME J.">
        <title>Cultivation and genomic characterization of novel and ubiquitous marine nitrite-oxidizing bacteria from the Nitrospirales.</title>
        <authorList>
            <person name="Mueller A.J."/>
            <person name="Daebeler A."/>
            <person name="Herbold C.W."/>
            <person name="Kirkegaard R.H."/>
            <person name="Daims H."/>
        </authorList>
    </citation>
    <scope>NUCLEOTIDE SEQUENCE [LARGE SCALE GENOMIC DNA]</scope>
    <source>
        <strain evidence="1 2">EB</strain>
    </source>
</reference>
<dbReference type="RefSeq" id="WP_313834811.1">
    <property type="nucleotide sequence ID" value="NZ_JAQOUE010000002.1"/>
</dbReference>
<evidence type="ECO:0000313" key="1">
    <source>
        <dbReference type="EMBL" id="MDT7044226.1"/>
    </source>
</evidence>
<organism evidence="1 2">
    <name type="scientific">Candidatus Nitronereus thalassa</name>
    <dbReference type="NCBI Taxonomy" id="3020898"/>
    <lineage>
        <taxon>Bacteria</taxon>
        <taxon>Pseudomonadati</taxon>
        <taxon>Nitrospirota</taxon>
        <taxon>Nitrospiria</taxon>
        <taxon>Nitrospirales</taxon>
        <taxon>Nitrospiraceae</taxon>
        <taxon>Candidatus Nitronereus</taxon>
    </lineage>
</organism>